<keyword evidence="3" id="KW-1185">Reference proteome</keyword>
<feature type="region of interest" description="Disordered" evidence="1">
    <location>
        <begin position="1298"/>
        <end position="1394"/>
    </location>
</feature>
<proteinExistence type="predicted"/>
<feature type="region of interest" description="Disordered" evidence="1">
    <location>
        <begin position="1059"/>
        <end position="1198"/>
    </location>
</feature>
<feature type="compositionally biased region" description="Polar residues" evidence="1">
    <location>
        <begin position="788"/>
        <end position="799"/>
    </location>
</feature>
<name>A0ABN7T5U1_OIKDI</name>
<feature type="region of interest" description="Disordered" evidence="1">
    <location>
        <begin position="127"/>
        <end position="178"/>
    </location>
</feature>
<feature type="compositionally biased region" description="Basic and acidic residues" evidence="1">
    <location>
        <begin position="1298"/>
        <end position="1312"/>
    </location>
</feature>
<feature type="compositionally biased region" description="Polar residues" evidence="1">
    <location>
        <begin position="153"/>
        <end position="166"/>
    </location>
</feature>
<feature type="region of interest" description="Disordered" evidence="1">
    <location>
        <begin position="449"/>
        <end position="484"/>
    </location>
</feature>
<feature type="compositionally biased region" description="Basic and acidic residues" evidence="1">
    <location>
        <begin position="469"/>
        <end position="482"/>
    </location>
</feature>
<feature type="compositionally biased region" description="Acidic residues" evidence="1">
    <location>
        <begin position="1174"/>
        <end position="1192"/>
    </location>
</feature>
<evidence type="ECO:0000256" key="1">
    <source>
        <dbReference type="SAM" id="MobiDB-lite"/>
    </source>
</evidence>
<dbReference type="Proteomes" id="UP001158576">
    <property type="component" value="Chromosome 2"/>
</dbReference>
<organism evidence="2 3">
    <name type="scientific">Oikopleura dioica</name>
    <name type="common">Tunicate</name>
    <dbReference type="NCBI Taxonomy" id="34765"/>
    <lineage>
        <taxon>Eukaryota</taxon>
        <taxon>Metazoa</taxon>
        <taxon>Chordata</taxon>
        <taxon>Tunicata</taxon>
        <taxon>Appendicularia</taxon>
        <taxon>Copelata</taxon>
        <taxon>Oikopleuridae</taxon>
        <taxon>Oikopleura</taxon>
    </lineage>
</organism>
<accession>A0ABN7T5U1</accession>
<feature type="region of interest" description="Disordered" evidence="1">
    <location>
        <begin position="634"/>
        <end position="718"/>
    </location>
</feature>
<feature type="region of interest" description="Disordered" evidence="1">
    <location>
        <begin position="305"/>
        <end position="341"/>
    </location>
</feature>
<feature type="compositionally biased region" description="Low complexity" evidence="1">
    <location>
        <begin position="674"/>
        <end position="689"/>
    </location>
</feature>
<feature type="compositionally biased region" description="Basic and acidic residues" evidence="1">
    <location>
        <begin position="305"/>
        <end position="324"/>
    </location>
</feature>
<feature type="compositionally biased region" description="Basic and acidic residues" evidence="1">
    <location>
        <begin position="1355"/>
        <end position="1369"/>
    </location>
</feature>
<feature type="compositionally biased region" description="Low complexity" evidence="1">
    <location>
        <begin position="773"/>
        <end position="787"/>
    </location>
</feature>
<feature type="compositionally biased region" description="Low complexity" evidence="1">
    <location>
        <begin position="130"/>
        <end position="139"/>
    </location>
</feature>
<feature type="compositionally biased region" description="Low complexity" evidence="1">
    <location>
        <begin position="451"/>
        <end position="468"/>
    </location>
</feature>
<sequence>MTTCANALVEEIGLSSVGDDHESEDDNIDDYIDDIETIGNHRNIDVTVFLDEELPIIEDDDDDDEFGDDYVDANDCDADGRKLRLFSPANQAKRRTKSISIESAPVVLPLTPPRRSSSRRCSDFLKNAFSSTRSSSTPKTPKPKAARSTPTTRNSAPAQQKVTITKSGRKSTTKPKKDVFLLPETRPYKKREKPKAKPPVTEKFNALYAEFPKLQSQDPKELDDFFRKMAANEISNFNKTSDMVYGSDRPFIDKACELGLVGYKIPSRLTVTMVSKNSLYKYEFHGLITELKKIKGSNGTRGRIRVKEIEPPPRKRKPNTDRKQVIQPAPTRRQHAKHQPWQCDNRHADCHQQRTNSAGKLEHHHTWWSGRNQVLDLNQLSSLFNNDGKQQSFQIVQAAPQAQSVQVVRPVTIVPVQNVTTFQNVTTVKQVAKAEPQVKKPVVKVERKIQSPSPATSAPVSVSAAAANKNEETKKEEVKSEPPCEEVYIDTSEKQLMPPPPTPIMPKLMEEKMPKPILPNLAPSQVFKIDTSSNSFELMPPPAIPIRKLSIKDRLIKSPENPPRIPKLELVRKDSKKSVKEKPEDKVIVIKPTEEEKKILEESEGELEIPIFKDRALETQMIIEHLDRQVEEKLRQERERAQMRMKTSSNILRRSDSSSRRSSASPVPAKNTLPQNSNSSKPASNSPKKTPITAPSSDSSPKKVAPKPTERTTPVSIKPTIIENNSTIIRSLPDGCQLLPIFNLAQAFTTISASNIITVVQSKPNKVPIPQNTSSSKIASAPSSTPIQSTTVQNSNVASSKPAPVSIQPKSSNNPIEHSINLLNKANPGANEHKITLKIGGGDSPVESEPARADNADRFVSFKKSAPTGSAIVATAESNPSKAAVRKLDLAKKIEPAIQRLKNAQKKEAGEESQTVTKIRVRAGSIGKNVLKTTAIQKQVSPIMRRPTMRKRTETFSDAHYQELMGDNKDPANRNDEQVESIRNFIADTIEEKRLNEGQSAADENDEFEDFDIGDLDAPVFMDNIQPDAFYVLNEEAIQSDPDYIKNLLRINNNGIILPDDSSSPSSPAISNADSPLSPFLEFDENSNSSSVIKQEEERPSPPLNRNSQLDAASKRACDHPDSSHTEPRRKRRKPENPVKIEEENSLSSHVPAAHEREEMIGQNYDFSSFSNYENEEEVEIKEEPMEYEEQESQITPDRSAFIAQIEEDMKQEEEKFDVAKDMEDSDSDSQSSDISLFSDIEMYEAEDEFEKELLLWRESGEADHIRKFAERSFTRTPTDEQNAANLEMLRAVGREFDNKYPAPEKIEKQKLSPDSGFDEESEQEVENKEEYGEPLSPDSTASLSPPHFAGENETLEKQAKESKTPDRKHINHTSNHSKFYAPSKLDTPPATPPQNTMITFEQERNAEDIEALARVQMLEKIVDLESCPKVRDVSISHVALDRYKITKRIRTKQNDRRRNHRSLQRGFVLQVTESCSSAGIYNMIKDFAQEVNIRSVQEVSTRKHLVMLSTESGKERFYKALNGVKRSFGWKIRPADESILPTLYDQK</sequence>
<protein>
    <submittedName>
        <fullName evidence="2">Oidioi.mRNA.OKI2018_I69.chr2.g5833.t1.cds</fullName>
    </submittedName>
</protein>
<feature type="compositionally biased region" description="Low complexity" evidence="1">
    <location>
        <begin position="1059"/>
        <end position="1076"/>
    </location>
</feature>
<feature type="compositionally biased region" description="Basic and acidic residues" evidence="1">
    <location>
        <begin position="1113"/>
        <end position="1127"/>
    </location>
</feature>
<dbReference type="EMBL" id="OU015567">
    <property type="protein sequence ID" value="CAG5111532.1"/>
    <property type="molecule type" value="Genomic_DNA"/>
</dbReference>
<evidence type="ECO:0000313" key="2">
    <source>
        <dbReference type="EMBL" id="CAG5111532.1"/>
    </source>
</evidence>
<evidence type="ECO:0000313" key="3">
    <source>
        <dbReference type="Proteomes" id="UP001158576"/>
    </source>
</evidence>
<reference evidence="2 3" key="1">
    <citation type="submission" date="2021-04" db="EMBL/GenBank/DDBJ databases">
        <authorList>
            <person name="Bliznina A."/>
        </authorList>
    </citation>
    <scope>NUCLEOTIDE SEQUENCE [LARGE SCALE GENOMIC DNA]</scope>
</reference>
<gene>
    <name evidence="2" type="ORF">OKIOD_LOCUS14598</name>
</gene>
<feature type="region of interest" description="Disordered" evidence="1">
    <location>
        <begin position="770"/>
        <end position="813"/>
    </location>
</feature>